<keyword evidence="10" id="KW-1185">Reference proteome</keyword>
<organism evidence="9 10">
    <name type="scientific">Fusobacterium necrogenes</name>
    <dbReference type="NCBI Taxonomy" id="858"/>
    <lineage>
        <taxon>Bacteria</taxon>
        <taxon>Fusobacteriati</taxon>
        <taxon>Fusobacteriota</taxon>
        <taxon>Fusobacteriia</taxon>
        <taxon>Fusobacteriales</taxon>
        <taxon>Fusobacteriaceae</taxon>
        <taxon>Fusobacterium</taxon>
    </lineage>
</organism>
<name>A0A377GYY0_9FUSO</name>
<dbReference type="EC" id="2.5.1.19" evidence="7"/>
<dbReference type="GO" id="GO:0008652">
    <property type="term" value="P:amino acid biosynthetic process"/>
    <property type="evidence" value="ECO:0007669"/>
    <property type="project" value="UniProtKB-KW"/>
</dbReference>
<reference evidence="9 10" key="1">
    <citation type="submission" date="2018-06" db="EMBL/GenBank/DDBJ databases">
        <authorList>
            <consortium name="Pathogen Informatics"/>
            <person name="Doyle S."/>
        </authorList>
    </citation>
    <scope>NUCLEOTIDE SEQUENCE [LARGE SCALE GENOMIC DNA]</scope>
    <source>
        <strain evidence="9 10">NCTC10723</strain>
    </source>
</reference>
<evidence type="ECO:0000256" key="3">
    <source>
        <dbReference type="ARBA" id="ARBA00022605"/>
    </source>
</evidence>
<dbReference type="HAMAP" id="MF_00210">
    <property type="entry name" value="EPSP_synth"/>
    <property type="match status" value="1"/>
</dbReference>
<comment type="subcellular location">
    <subcellularLocation>
        <location evidence="7">Cytoplasm</location>
    </subcellularLocation>
</comment>
<dbReference type="UniPathway" id="UPA00053">
    <property type="reaction ID" value="UER00089"/>
</dbReference>
<dbReference type="Pfam" id="PF00275">
    <property type="entry name" value="EPSP_synthase"/>
    <property type="match status" value="1"/>
</dbReference>
<feature type="binding site" evidence="7">
    <location>
        <position position="402"/>
    </location>
    <ligand>
        <name>phosphoenolpyruvate</name>
        <dbReference type="ChEBI" id="CHEBI:58702"/>
    </ligand>
</feature>
<feature type="domain" description="Enolpyruvate transferase" evidence="8">
    <location>
        <begin position="9"/>
        <end position="411"/>
    </location>
</feature>
<dbReference type="GO" id="GO:0005737">
    <property type="term" value="C:cytoplasm"/>
    <property type="evidence" value="ECO:0007669"/>
    <property type="project" value="UniProtKB-SubCell"/>
</dbReference>
<evidence type="ECO:0000259" key="8">
    <source>
        <dbReference type="Pfam" id="PF00275"/>
    </source>
</evidence>
<dbReference type="GO" id="GO:0009073">
    <property type="term" value="P:aromatic amino acid family biosynthetic process"/>
    <property type="evidence" value="ECO:0007669"/>
    <property type="project" value="UniProtKB-KW"/>
</dbReference>
<dbReference type="InterPro" id="IPR013792">
    <property type="entry name" value="RNA3'P_cycl/enolpyr_Trfase_a/b"/>
</dbReference>
<evidence type="ECO:0000256" key="5">
    <source>
        <dbReference type="ARBA" id="ARBA00023141"/>
    </source>
</evidence>
<comment type="caution">
    <text evidence="7">Lacks conserved residue(s) required for the propagation of feature annotation.</text>
</comment>
<feature type="binding site" evidence="7">
    <location>
        <position position="333"/>
    </location>
    <ligand>
        <name>phosphoenolpyruvate</name>
        <dbReference type="ChEBI" id="CHEBI:58702"/>
    </ligand>
</feature>
<evidence type="ECO:0000256" key="6">
    <source>
        <dbReference type="ARBA" id="ARBA00044633"/>
    </source>
</evidence>
<keyword evidence="3 7" id="KW-0028">Amino-acid biosynthesis</keyword>
<feature type="active site" description="Proton acceptor" evidence="7">
    <location>
        <position position="302"/>
    </location>
</feature>
<protein>
    <recommendedName>
        <fullName evidence="7">3-phosphoshikimate 1-carboxyvinyltransferase</fullName>
        <ecNumber evidence="7">2.5.1.19</ecNumber>
    </recommendedName>
    <alternativeName>
        <fullName evidence="7">5-enolpyruvylshikimate-3-phosphate synthase</fullName>
        <shortName evidence="7">EPSP synthase</shortName>
        <shortName evidence="7">EPSPS</shortName>
    </alternativeName>
</protein>
<evidence type="ECO:0000256" key="4">
    <source>
        <dbReference type="ARBA" id="ARBA00022679"/>
    </source>
</evidence>
<dbReference type="InterPro" id="IPR006264">
    <property type="entry name" value="EPSP_synthase"/>
</dbReference>
<comment type="pathway">
    <text evidence="1 7">Metabolic intermediate biosynthesis; chorismate biosynthesis; chorismate from D-erythrose 4-phosphate and phosphoenolpyruvate: step 6/7.</text>
</comment>
<dbReference type="GO" id="GO:0009423">
    <property type="term" value="P:chorismate biosynthetic process"/>
    <property type="evidence" value="ECO:0007669"/>
    <property type="project" value="UniProtKB-UniRule"/>
</dbReference>
<dbReference type="AlphaFoldDB" id="A0A377GYY0"/>
<dbReference type="InterPro" id="IPR001986">
    <property type="entry name" value="Enolpyruvate_Tfrase_dom"/>
</dbReference>
<dbReference type="RefSeq" id="WP_115270755.1">
    <property type="nucleotide sequence ID" value="NZ_UGGU01000003.1"/>
</dbReference>
<keyword evidence="5 7" id="KW-0057">Aromatic amino acid biosynthesis</keyword>
<feature type="binding site" evidence="7">
    <location>
        <position position="20"/>
    </location>
    <ligand>
        <name>phosphoenolpyruvate</name>
        <dbReference type="ChEBI" id="CHEBI:58702"/>
    </ligand>
</feature>
<feature type="binding site" evidence="7">
    <location>
        <position position="20"/>
    </location>
    <ligand>
        <name>3-phosphoshikimate</name>
        <dbReference type="ChEBI" id="CHEBI:145989"/>
    </ligand>
</feature>
<dbReference type="CDD" id="cd01556">
    <property type="entry name" value="EPSP_synthase"/>
    <property type="match status" value="1"/>
</dbReference>
<dbReference type="OrthoDB" id="9809920at2"/>
<dbReference type="EMBL" id="UGGU01000003">
    <property type="protein sequence ID" value="STO31972.1"/>
    <property type="molecule type" value="Genomic_DNA"/>
</dbReference>
<feature type="binding site" evidence="7">
    <location>
        <position position="160"/>
    </location>
    <ligand>
        <name>3-phosphoshikimate</name>
        <dbReference type="ChEBI" id="CHEBI:145989"/>
    </ligand>
</feature>
<dbReference type="PANTHER" id="PTHR21090">
    <property type="entry name" value="AROM/DEHYDROQUINATE SYNTHASE"/>
    <property type="match status" value="1"/>
</dbReference>
<feature type="binding site" evidence="7">
    <location>
        <position position="161"/>
    </location>
    <ligand>
        <name>3-phosphoshikimate</name>
        <dbReference type="ChEBI" id="CHEBI:145989"/>
    </ligand>
</feature>
<evidence type="ECO:0000313" key="9">
    <source>
        <dbReference type="EMBL" id="STO31972.1"/>
    </source>
</evidence>
<dbReference type="Proteomes" id="UP000255328">
    <property type="component" value="Unassembled WGS sequence"/>
</dbReference>
<dbReference type="NCBIfam" id="TIGR01356">
    <property type="entry name" value="aroA"/>
    <property type="match status" value="1"/>
</dbReference>
<evidence type="ECO:0000313" key="10">
    <source>
        <dbReference type="Proteomes" id="UP000255328"/>
    </source>
</evidence>
<feature type="binding site" evidence="7">
    <location>
        <position position="329"/>
    </location>
    <ligand>
        <name>3-phosphoshikimate</name>
        <dbReference type="ChEBI" id="CHEBI:145989"/>
    </ligand>
</feature>
<feature type="binding site" evidence="7">
    <location>
        <position position="91"/>
    </location>
    <ligand>
        <name>phosphoenolpyruvate</name>
        <dbReference type="ChEBI" id="CHEBI:58702"/>
    </ligand>
</feature>
<dbReference type="PROSITE" id="PS00885">
    <property type="entry name" value="EPSP_SYNTHASE_2"/>
    <property type="match status" value="1"/>
</dbReference>
<evidence type="ECO:0000256" key="7">
    <source>
        <dbReference type="HAMAP-Rule" id="MF_00210"/>
    </source>
</evidence>
<dbReference type="PANTHER" id="PTHR21090:SF5">
    <property type="entry name" value="PENTAFUNCTIONAL AROM POLYPEPTIDE"/>
    <property type="match status" value="1"/>
</dbReference>
<comment type="catalytic activity">
    <reaction evidence="6">
        <text>3-phosphoshikimate + phosphoenolpyruvate = 5-O-(1-carboxyvinyl)-3-phosphoshikimate + phosphate</text>
        <dbReference type="Rhea" id="RHEA:21256"/>
        <dbReference type="ChEBI" id="CHEBI:43474"/>
        <dbReference type="ChEBI" id="CHEBI:57701"/>
        <dbReference type="ChEBI" id="CHEBI:58702"/>
        <dbReference type="ChEBI" id="CHEBI:145989"/>
        <dbReference type="EC" id="2.5.1.19"/>
    </reaction>
    <physiologicalReaction direction="left-to-right" evidence="6">
        <dbReference type="Rhea" id="RHEA:21257"/>
    </physiologicalReaction>
</comment>
<dbReference type="Gene3D" id="3.65.10.10">
    <property type="entry name" value="Enolpyruvate transferase domain"/>
    <property type="match status" value="2"/>
</dbReference>
<feature type="binding site" evidence="7">
    <location>
        <position position="21"/>
    </location>
    <ligand>
        <name>3-phosphoshikimate</name>
        <dbReference type="ChEBI" id="CHEBI:145989"/>
    </ligand>
</feature>
<dbReference type="GO" id="GO:0003866">
    <property type="term" value="F:3-phosphoshikimate 1-carboxyvinyltransferase activity"/>
    <property type="evidence" value="ECO:0007669"/>
    <property type="project" value="UniProtKB-UniRule"/>
</dbReference>
<feature type="binding site" evidence="7">
    <location>
        <position position="162"/>
    </location>
    <ligand>
        <name>3-phosphoshikimate</name>
        <dbReference type="ChEBI" id="CHEBI:145989"/>
    </ligand>
</feature>
<comment type="similarity">
    <text evidence="2 7">Belongs to the EPSP synthase family.</text>
</comment>
<feature type="binding site" evidence="7">
    <location>
        <position position="376"/>
    </location>
    <ligand>
        <name>phosphoenolpyruvate</name>
        <dbReference type="ChEBI" id="CHEBI:58702"/>
    </ligand>
</feature>
<proteinExistence type="inferred from homology"/>
<feature type="binding site" evidence="7">
    <location>
        <position position="25"/>
    </location>
    <ligand>
        <name>3-phosphoshikimate</name>
        <dbReference type="ChEBI" id="CHEBI:145989"/>
    </ligand>
</feature>
<feature type="binding site" evidence="7">
    <location>
        <position position="188"/>
    </location>
    <ligand>
        <name>3-phosphoshikimate</name>
        <dbReference type="ChEBI" id="CHEBI:145989"/>
    </ligand>
</feature>
<feature type="binding site" evidence="7">
    <location>
        <position position="162"/>
    </location>
    <ligand>
        <name>phosphoenolpyruvate</name>
        <dbReference type="ChEBI" id="CHEBI:58702"/>
    </ligand>
</feature>
<feature type="binding site" evidence="7">
    <location>
        <position position="119"/>
    </location>
    <ligand>
        <name>phosphoenolpyruvate</name>
        <dbReference type="ChEBI" id="CHEBI:58702"/>
    </ligand>
</feature>
<dbReference type="InterPro" id="IPR023193">
    <property type="entry name" value="EPSP_synthase_CS"/>
</dbReference>
<comment type="subunit">
    <text evidence="7">Monomer.</text>
</comment>
<dbReference type="SUPFAM" id="SSF55205">
    <property type="entry name" value="EPT/RTPC-like"/>
    <property type="match status" value="1"/>
</dbReference>
<dbReference type="InterPro" id="IPR036968">
    <property type="entry name" value="Enolpyruvate_Tfrase_sf"/>
</dbReference>
<evidence type="ECO:0000256" key="2">
    <source>
        <dbReference type="ARBA" id="ARBA00009948"/>
    </source>
</evidence>
<accession>A0A377GYY0</accession>
<keyword evidence="7" id="KW-0963">Cytoplasm</keyword>
<comment type="function">
    <text evidence="7">Catalyzes the transfer of the enolpyruvyl moiety of phosphoenolpyruvate (PEP) to the 5-hydroxyl of shikimate-3-phosphate (S3P) to produce enolpyruvyl shikimate-3-phosphate and inorganic phosphate.</text>
</comment>
<evidence type="ECO:0000256" key="1">
    <source>
        <dbReference type="ARBA" id="ARBA00004811"/>
    </source>
</evidence>
<feature type="binding site" evidence="7">
    <location>
        <position position="302"/>
    </location>
    <ligand>
        <name>3-phosphoshikimate</name>
        <dbReference type="ChEBI" id="CHEBI:145989"/>
    </ligand>
</feature>
<gene>
    <name evidence="7 9" type="primary">aroA</name>
    <name evidence="9" type="ORF">NCTC10723_01436</name>
</gene>
<dbReference type="PIRSF" id="PIRSF000505">
    <property type="entry name" value="EPSPS"/>
    <property type="match status" value="1"/>
</dbReference>
<keyword evidence="4 7" id="KW-0808">Transferase</keyword>
<sequence length="424" mass="47933">MKVKIYPSKCFGEILIPPSKSIAHRAIICASLADGKSKIENITYSDDILATIAGMKKLGANIVKNKNTLYIEGVKNFSGIKDDIIDCNESGSTLRFLIPIFSLTNKKIEFKGKNRLLHRPLEIYKNIFLRQALFYKQDKKSIKILGRLQPNEYTIPGNISSQFISGLLFALPLLKENSTIKIIPPLESKSYIDLTIDTLKTFGIKINFINELTISIPGGQKYIPTDYKVEGDFSQLAFFAVLGALNNTITCRGLQINSKQGDKEIIKILKKTGIKIEKLKDGYRFFKGIPKGNIINLENCPDLGPILTVFSSYGNGNFKLYNTQRLRYKESDRIVSMEKELRKFGVEISSDKNNIYIKGKTKYNSCGEVFGHKDHRVIMSLAIFATLLDTPLIINGAEFISKSYPNFFEDLKKINIFLKIYNED</sequence>